<dbReference type="SUPFAM" id="SSF53474">
    <property type="entry name" value="alpha/beta-Hydrolases"/>
    <property type="match status" value="1"/>
</dbReference>
<evidence type="ECO:0000313" key="2">
    <source>
        <dbReference type="EMBL" id="XBX81899.1"/>
    </source>
</evidence>
<dbReference type="Gene3D" id="3.40.50.1820">
    <property type="entry name" value="alpha/beta hydrolase"/>
    <property type="match status" value="1"/>
</dbReference>
<accession>A0AAU7W617</accession>
<dbReference type="RefSeq" id="WP_350347921.1">
    <property type="nucleotide sequence ID" value="NZ_CP158374.1"/>
</dbReference>
<sequence>MTETSLPVLFLSGAGLQPWIWDDVRASLPSTSAVAPRPTDPDASLSDHVAAALDAAPAERFAVVAHSIGGVVGLELARRAPDRVAAVLGLAAAVPAPGDSFVSAMPAPNRWLLAAMLRLAGTRPPESAIRRGVAAGIPEATADRLVAEFAPESSRLYLDRTGDGPFTAARGYLGTTRDPEFPAALQRRFAQRLGEHWSGELPSGHLPMLECPDRTSAAIQTFLDADRAGAGRPAA</sequence>
<reference evidence="2" key="1">
    <citation type="submission" date="2024-05" db="EMBL/GenBank/DDBJ databases">
        <authorList>
            <person name="Yu L."/>
        </authorList>
    </citation>
    <scope>NUCLEOTIDE SEQUENCE</scope>
    <source>
        <strain evidence="2">G08B096</strain>
    </source>
</reference>
<dbReference type="PANTHER" id="PTHR37017:SF13">
    <property type="entry name" value="AB HYDROLASE-1 DOMAIN-CONTAINING PROTEIN"/>
    <property type="match status" value="1"/>
</dbReference>
<name>A0AAU7W617_9MICO</name>
<dbReference type="InterPro" id="IPR029058">
    <property type="entry name" value="AB_hydrolase_fold"/>
</dbReference>
<proteinExistence type="predicted"/>
<protein>
    <submittedName>
        <fullName evidence="2">Alpha/beta hydrolase</fullName>
    </submittedName>
</protein>
<evidence type="ECO:0000259" key="1">
    <source>
        <dbReference type="Pfam" id="PF12697"/>
    </source>
</evidence>
<dbReference type="GO" id="GO:0016787">
    <property type="term" value="F:hydrolase activity"/>
    <property type="evidence" value="ECO:0007669"/>
    <property type="project" value="UniProtKB-KW"/>
</dbReference>
<keyword evidence="2" id="KW-0378">Hydrolase</keyword>
<gene>
    <name evidence="2" type="ORF">ABIQ69_14945</name>
</gene>
<organism evidence="2">
    <name type="scientific">Agromyces sp. G08B096</name>
    <dbReference type="NCBI Taxonomy" id="3156399"/>
    <lineage>
        <taxon>Bacteria</taxon>
        <taxon>Bacillati</taxon>
        <taxon>Actinomycetota</taxon>
        <taxon>Actinomycetes</taxon>
        <taxon>Micrococcales</taxon>
        <taxon>Microbacteriaceae</taxon>
        <taxon>Agromyces</taxon>
    </lineage>
</organism>
<dbReference type="Pfam" id="PF12697">
    <property type="entry name" value="Abhydrolase_6"/>
    <property type="match status" value="1"/>
</dbReference>
<dbReference type="PANTHER" id="PTHR37017">
    <property type="entry name" value="AB HYDROLASE-1 DOMAIN-CONTAINING PROTEIN-RELATED"/>
    <property type="match status" value="1"/>
</dbReference>
<dbReference type="InterPro" id="IPR052897">
    <property type="entry name" value="Sec-Metab_Biosynth_Hydrolase"/>
</dbReference>
<dbReference type="InterPro" id="IPR000073">
    <property type="entry name" value="AB_hydrolase_1"/>
</dbReference>
<feature type="domain" description="AB hydrolase-1" evidence="1">
    <location>
        <begin position="8"/>
        <end position="217"/>
    </location>
</feature>
<dbReference type="AlphaFoldDB" id="A0AAU7W617"/>
<dbReference type="EMBL" id="CP158374">
    <property type="protein sequence ID" value="XBX81899.1"/>
    <property type="molecule type" value="Genomic_DNA"/>
</dbReference>